<accession>A0A368QXX5</accession>
<evidence type="ECO:0000313" key="1">
    <source>
        <dbReference type="EMBL" id="RCV22795.1"/>
    </source>
</evidence>
<dbReference type="EMBL" id="CM003531">
    <property type="protein sequence ID" value="RCV22795.1"/>
    <property type="molecule type" value="Genomic_DNA"/>
</dbReference>
<name>A0A368QXX5_SETIT</name>
<proteinExistence type="predicted"/>
<sequence length="369" mass="38389">MAAATAVFAPSSAAAPLLHHHHRGRCRHNYSCGLAIARSSSSCSSIRRRPTILSTSCGYGRAPLVPASDHWGNWTFLLSTARWASAGPGGEEGARRSAGERAVGLAASSAGVVAADAPAYRAALDYLLPLAVPLLLFRADLRRALRSTGAPLRAFLLGSAATAMGTAVAFRIVPMRSLGPDSWKIAVALMSRHIGGAFSYVAVCEGLGVSPSTMEAGLAAANTIRALYFTGLFALSAKIPAEDSRSMGEGSEPPLTADDEMLPAAQSAIAVAAAFAICRAAKLATSRLGQFGIEGASLPCAAATVVLALATFFPSQIRKLAPSDDALAAIMMQVLSLQLWELTEASAMPSAQRPAYSRSRSCRSRCISW</sequence>
<dbReference type="PANTHER" id="PTHR34289">
    <property type="entry name" value="PROTEIN, PUTATIVE (DUF819)-RELATED"/>
    <property type="match status" value="1"/>
</dbReference>
<reference evidence="1" key="1">
    <citation type="journal article" date="2012" name="Nat. Biotechnol.">
        <title>Reference genome sequence of the model plant Setaria.</title>
        <authorList>
            <person name="Bennetzen J.L."/>
            <person name="Schmutz J."/>
            <person name="Wang H."/>
            <person name="Percifield R."/>
            <person name="Hawkins J."/>
            <person name="Pontaroli A.C."/>
            <person name="Estep M."/>
            <person name="Feng L."/>
            <person name="Vaughn J.N."/>
            <person name="Grimwood J."/>
            <person name="Jenkins J."/>
            <person name="Barry K."/>
            <person name="Lindquist E."/>
            <person name="Hellsten U."/>
            <person name="Deshpande S."/>
            <person name="Wang X."/>
            <person name="Wu X."/>
            <person name="Mitros T."/>
            <person name="Triplett J."/>
            <person name="Yang X."/>
            <person name="Ye C.Y."/>
            <person name="Mauro-Herrera M."/>
            <person name="Wang L."/>
            <person name="Li P."/>
            <person name="Sharma M."/>
            <person name="Sharma R."/>
            <person name="Ronald P.C."/>
            <person name="Panaud O."/>
            <person name="Kellogg E.A."/>
            <person name="Brutnell T.P."/>
            <person name="Doust A.N."/>
            <person name="Tuskan G.A."/>
            <person name="Rokhsar D."/>
            <person name="Devos K.M."/>
        </authorList>
    </citation>
    <scope>NUCLEOTIDE SEQUENCE [LARGE SCALE GENOMIC DNA]</scope>
    <source>
        <strain evidence="1">Yugu1</strain>
    </source>
</reference>
<dbReference type="AlphaFoldDB" id="A0A368QXX5"/>
<organism evidence="1">
    <name type="scientific">Setaria italica</name>
    <name type="common">Foxtail millet</name>
    <name type="synonym">Panicum italicum</name>
    <dbReference type="NCBI Taxonomy" id="4555"/>
    <lineage>
        <taxon>Eukaryota</taxon>
        <taxon>Viridiplantae</taxon>
        <taxon>Streptophyta</taxon>
        <taxon>Embryophyta</taxon>
        <taxon>Tracheophyta</taxon>
        <taxon>Spermatophyta</taxon>
        <taxon>Magnoliopsida</taxon>
        <taxon>Liliopsida</taxon>
        <taxon>Poales</taxon>
        <taxon>Poaceae</taxon>
        <taxon>PACMAD clade</taxon>
        <taxon>Panicoideae</taxon>
        <taxon>Panicodae</taxon>
        <taxon>Paniceae</taxon>
        <taxon>Cenchrinae</taxon>
        <taxon>Setaria</taxon>
    </lineage>
</organism>
<reference evidence="1" key="2">
    <citation type="submission" date="2015-07" db="EMBL/GenBank/DDBJ databases">
        <authorList>
            <person name="Noorani M."/>
        </authorList>
    </citation>
    <scope>NUCLEOTIDE SEQUENCE</scope>
    <source>
        <strain evidence="1">Yugu1</strain>
    </source>
</reference>
<dbReference type="InterPro" id="IPR008537">
    <property type="entry name" value="DUF819"/>
</dbReference>
<dbReference type="PANTHER" id="PTHR34289:SF3">
    <property type="entry name" value="PROTEIN, PUTATIVE (DUF819)-RELATED"/>
    <property type="match status" value="1"/>
</dbReference>
<gene>
    <name evidence="1" type="ORF">SETIT_4G249000v2</name>
</gene>
<dbReference type="OrthoDB" id="693081at2759"/>
<protein>
    <submittedName>
        <fullName evidence="1">Uncharacterized protein</fullName>
    </submittedName>
</protein>
<dbReference type="Pfam" id="PF05684">
    <property type="entry name" value="DUF819"/>
    <property type="match status" value="1"/>
</dbReference>